<evidence type="ECO:0000256" key="15">
    <source>
        <dbReference type="ARBA" id="ARBA00023136"/>
    </source>
</evidence>
<evidence type="ECO:0000259" key="22">
    <source>
        <dbReference type="Pfam" id="PF09258"/>
    </source>
</evidence>
<proteinExistence type="inferred from homology"/>
<dbReference type="EC" id="2.4.1.224" evidence="6"/>
<evidence type="ECO:0000256" key="8">
    <source>
        <dbReference type="ARBA" id="ARBA00022679"/>
    </source>
</evidence>
<evidence type="ECO:0000256" key="16">
    <source>
        <dbReference type="ARBA" id="ARBA00023157"/>
    </source>
</evidence>
<dbReference type="FunFam" id="3.90.550.10:FF:000035">
    <property type="entry name" value="Putative Exostosin-2"/>
    <property type="match status" value="1"/>
</dbReference>
<dbReference type="GO" id="GO:0050508">
    <property type="term" value="F:glucuronosyl-N-acetylglucosaminyl-proteoglycan 4-alpha-N-acetylglucosaminyltransferase activity"/>
    <property type="evidence" value="ECO:0007669"/>
    <property type="project" value="UniProtKB-EC"/>
</dbReference>
<feature type="transmembrane region" description="Helical" evidence="20">
    <location>
        <begin position="30"/>
        <end position="52"/>
    </location>
</feature>
<keyword evidence="12" id="KW-0735">Signal-anchor</keyword>
<comment type="pathway">
    <text evidence="4">Protein modification; protein glycosylation.</text>
</comment>
<dbReference type="GO" id="GO:0005789">
    <property type="term" value="C:endoplasmic reticulum membrane"/>
    <property type="evidence" value="ECO:0007669"/>
    <property type="project" value="UniProtKB-SubCell"/>
</dbReference>
<evidence type="ECO:0000256" key="6">
    <source>
        <dbReference type="ARBA" id="ARBA00012194"/>
    </source>
</evidence>
<evidence type="ECO:0000256" key="10">
    <source>
        <dbReference type="ARBA" id="ARBA00022723"/>
    </source>
</evidence>
<dbReference type="InterPro" id="IPR015338">
    <property type="entry name" value="GT64_dom"/>
</dbReference>
<dbReference type="GO" id="GO:0015020">
    <property type="term" value="F:glucuronosyltransferase activity"/>
    <property type="evidence" value="ECO:0007669"/>
    <property type="project" value="UniProtKB-ARBA"/>
</dbReference>
<dbReference type="SUPFAM" id="SSF53448">
    <property type="entry name" value="Nucleotide-diphospho-sugar transferases"/>
    <property type="match status" value="1"/>
</dbReference>
<evidence type="ECO:0000256" key="19">
    <source>
        <dbReference type="ARBA" id="ARBA00069568"/>
    </source>
</evidence>
<name>A0AAV4JYZ5_9GAST</name>
<feature type="domain" description="Exostosin GT47" evidence="21">
    <location>
        <begin position="110"/>
        <end position="385"/>
    </location>
</feature>
<evidence type="ECO:0000256" key="18">
    <source>
        <dbReference type="ARBA" id="ARBA00023211"/>
    </source>
</evidence>
<keyword evidence="8" id="KW-0808">Transferase</keyword>
<evidence type="ECO:0000256" key="3">
    <source>
        <dbReference type="ARBA" id="ARBA00004648"/>
    </source>
</evidence>
<accession>A0AAV4JYZ5</accession>
<evidence type="ECO:0000256" key="7">
    <source>
        <dbReference type="ARBA" id="ARBA00022676"/>
    </source>
</evidence>
<dbReference type="GO" id="GO:0046872">
    <property type="term" value="F:metal ion binding"/>
    <property type="evidence" value="ECO:0007669"/>
    <property type="project" value="UniProtKB-KW"/>
</dbReference>
<dbReference type="InterPro" id="IPR004263">
    <property type="entry name" value="Exostosin"/>
</dbReference>
<dbReference type="AlphaFoldDB" id="A0AAV4JYZ5"/>
<keyword evidence="24" id="KW-1185">Reference proteome</keyword>
<evidence type="ECO:0000256" key="13">
    <source>
        <dbReference type="ARBA" id="ARBA00022989"/>
    </source>
</evidence>
<keyword evidence="9 20" id="KW-0812">Transmembrane</keyword>
<dbReference type="GO" id="GO:0015012">
    <property type="term" value="P:heparan sulfate proteoglycan biosynthetic process"/>
    <property type="evidence" value="ECO:0007669"/>
    <property type="project" value="UniProtKB-ARBA"/>
</dbReference>
<evidence type="ECO:0000256" key="2">
    <source>
        <dbReference type="ARBA" id="ARBA00004323"/>
    </source>
</evidence>
<dbReference type="InterPro" id="IPR029044">
    <property type="entry name" value="Nucleotide-diphossugar_trans"/>
</dbReference>
<keyword evidence="14" id="KW-0333">Golgi apparatus</keyword>
<keyword evidence="7" id="KW-0328">Glycosyltransferase</keyword>
<evidence type="ECO:0000259" key="21">
    <source>
        <dbReference type="Pfam" id="PF03016"/>
    </source>
</evidence>
<feature type="domain" description="Glycosyl transferase 64" evidence="22">
    <location>
        <begin position="460"/>
        <end position="704"/>
    </location>
</feature>
<evidence type="ECO:0000256" key="17">
    <source>
        <dbReference type="ARBA" id="ARBA00023180"/>
    </source>
</evidence>
<evidence type="ECO:0000256" key="9">
    <source>
        <dbReference type="ARBA" id="ARBA00022692"/>
    </source>
</evidence>
<comment type="caution">
    <text evidence="23">The sequence shown here is derived from an EMBL/GenBank/DDBJ whole genome shotgun (WGS) entry which is preliminary data.</text>
</comment>
<evidence type="ECO:0000313" key="23">
    <source>
        <dbReference type="EMBL" id="GFS27279.1"/>
    </source>
</evidence>
<comment type="cofactor">
    <cofactor evidence="1">
        <name>Mn(2+)</name>
        <dbReference type="ChEBI" id="CHEBI:29035"/>
    </cofactor>
</comment>
<comment type="similarity">
    <text evidence="5">Belongs to the glycosyltransferase 47 family.</text>
</comment>
<dbReference type="PANTHER" id="PTHR48261">
    <property type="entry name" value="ACETYLGLUCOSAMINYLTRANSFERASE"/>
    <property type="match status" value="1"/>
</dbReference>
<evidence type="ECO:0000256" key="4">
    <source>
        <dbReference type="ARBA" id="ARBA00004922"/>
    </source>
</evidence>
<dbReference type="Pfam" id="PF03016">
    <property type="entry name" value="Exostosin_GT47"/>
    <property type="match status" value="1"/>
</dbReference>
<organism evidence="23 24">
    <name type="scientific">Elysia marginata</name>
    <dbReference type="NCBI Taxonomy" id="1093978"/>
    <lineage>
        <taxon>Eukaryota</taxon>
        <taxon>Metazoa</taxon>
        <taxon>Spiralia</taxon>
        <taxon>Lophotrochozoa</taxon>
        <taxon>Mollusca</taxon>
        <taxon>Gastropoda</taxon>
        <taxon>Heterobranchia</taxon>
        <taxon>Euthyneura</taxon>
        <taxon>Panpulmonata</taxon>
        <taxon>Sacoglossa</taxon>
        <taxon>Placobranchoidea</taxon>
        <taxon>Plakobranchidae</taxon>
        <taxon>Elysia</taxon>
    </lineage>
</organism>
<dbReference type="Proteomes" id="UP000762676">
    <property type="component" value="Unassembled WGS sequence"/>
</dbReference>
<evidence type="ECO:0000256" key="1">
    <source>
        <dbReference type="ARBA" id="ARBA00001936"/>
    </source>
</evidence>
<keyword evidence="17" id="KW-0325">Glycoprotein</keyword>
<keyword evidence="18" id="KW-0464">Manganese</keyword>
<evidence type="ECO:0000313" key="24">
    <source>
        <dbReference type="Proteomes" id="UP000762676"/>
    </source>
</evidence>
<dbReference type="InterPro" id="IPR040911">
    <property type="entry name" value="Exostosin_GT47"/>
</dbReference>
<dbReference type="GO" id="GO:0000139">
    <property type="term" value="C:Golgi membrane"/>
    <property type="evidence" value="ECO:0007669"/>
    <property type="project" value="UniProtKB-SubCell"/>
</dbReference>
<evidence type="ECO:0000256" key="20">
    <source>
        <dbReference type="SAM" id="Phobius"/>
    </source>
</evidence>
<reference evidence="23 24" key="1">
    <citation type="journal article" date="2021" name="Elife">
        <title>Chloroplast acquisition without the gene transfer in kleptoplastic sea slugs, Plakobranchus ocellatus.</title>
        <authorList>
            <person name="Maeda T."/>
            <person name="Takahashi S."/>
            <person name="Yoshida T."/>
            <person name="Shimamura S."/>
            <person name="Takaki Y."/>
            <person name="Nagai Y."/>
            <person name="Toyoda A."/>
            <person name="Suzuki Y."/>
            <person name="Arimoto A."/>
            <person name="Ishii H."/>
            <person name="Satoh N."/>
            <person name="Nishiyama T."/>
            <person name="Hasebe M."/>
            <person name="Maruyama T."/>
            <person name="Minagawa J."/>
            <person name="Obokata J."/>
            <person name="Shigenobu S."/>
        </authorList>
    </citation>
    <scope>NUCLEOTIDE SEQUENCE [LARGE SCALE GENOMIC DNA]</scope>
</reference>
<evidence type="ECO:0000256" key="14">
    <source>
        <dbReference type="ARBA" id="ARBA00023034"/>
    </source>
</evidence>
<dbReference type="Gene3D" id="3.90.550.10">
    <property type="entry name" value="Spore Coat Polysaccharide Biosynthesis Protein SpsA, Chain A"/>
    <property type="match status" value="1"/>
</dbReference>
<dbReference type="EMBL" id="BMAT01010472">
    <property type="protein sequence ID" value="GFS27279.1"/>
    <property type="molecule type" value="Genomic_DNA"/>
</dbReference>
<keyword evidence="13 20" id="KW-1133">Transmembrane helix</keyword>
<dbReference type="Pfam" id="PF09258">
    <property type="entry name" value="Glyco_transf_64"/>
    <property type="match status" value="1"/>
</dbReference>
<evidence type="ECO:0000256" key="5">
    <source>
        <dbReference type="ARBA" id="ARBA00010271"/>
    </source>
</evidence>
<keyword evidence="11" id="KW-0256">Endoplasmic reticulum</keyword>
<keyword evidence="10" id="KW-0479">Metal-binding</keyword>
<evidence type="ECO:0000256" key="11">
    <source>
        <dbReference type="ARBA" id="ARBA00022824"/>
    </source>
</evidence>
<gene>
    <name evidence="23" type="ORF">ElyMa_005253400</name>
</gene>
<keyword evidence="16" id="KW-1015">Disulfide bond</keyword>
<sequence>MKSTASSSASLVAESHLQTMVKGRLKAPPFFTLVVAFAVCLLVLLVSIWWFGPSFSAVLFVRDLPAELQTRTKVYLKTDAPVPDARDLNCTFHNYSCTEVHHCGYDDSTTISVYIYPLQQYFDEKGNDITPPMSREFEEILRVIAKSPYYSNNPETACVFLPSIDLLNQNFINPVNVGKILASLPWWNEGRNHILINMLPGSQTNGYLDHLGVNISKAMVAGGGFSTITYRRTFDLSIPVYNPLLEGVVLTAKPFEEERRWFLLSSQFGLHPTYKAQIEALTKADSTVMMMDQCDSQNFNYSIRCDFMGHQYNYPEVLQDSTFCLVVRGNRLGQPTFMDVLMAGCIPVVVADGYVLPFSEVLDWTRASVHIIEEHLPIVTEILKKYSPERIVDMRRQIHYFWQRYFKSLPEITMMMMQIFNDRYVPFVAKNSDEWNDLPNKAAFKSPLFLPIKAPKSSGFTVVILTFDRIDSLFQVVRQVGRVPSLAKILIIWNNQDIKPPALADWPNTGKPLKIIQTKFNRLSNRFYPYDDIQTECVLALDDDIVMLTPDEIEFGYEVWREHPDRLVGYPSRLHLWQNDTQSYSYESEWMNQISMVLTGAAFHHKYYSFMYTYGMPGDIKQWVDEHINCEDIAMNFLVTNVTGKAPIKVVPRKKFKCPECVKEMLSASSSHMVHRSACINMFIELYGGMPLKPIEFRADPLLYKDNLPGVLRKFRDLGTL</sequence>
<protein>
    <recommendedName>
        <fullName evidence="19">Exostosin-2</fullName>
        <ecNumber evidence="6">2.4.1.224</ecNumber>
    </recommendedName>
</protein>
<dbReference type="PANTHER" id="PTHR48261:SF5">
    <property type="entry name" value="EXOSTOSIN GLYCOSYLTRANSFERASE 2"/>
    <property type="match status" value="1"/>
</dbReference>
<comment type="subcellular location">
    <subcellularLocation>
        <location evidence="3">Endoplasmic reticulum membrane</location>
        <topology evidence="3">Single-pass type II membrane protein</topology>
    </subcellularLocation>
    <subcellularLocation>
        <location evidence="2">Golgi apparatus membrane</location>
        <topology evidence="2">Single-pass type II membrane protein</topology>
    </subcellularLocation>
</comment>
<keyword evidence="15 20" id="KW-0472">Membrane</keyword>
<evidence type="ECO:0000256" key="12">
    <source>
        <dbReference type="ARBA" id="ARBA00022968"/>
    </source>
</evidence>